<reference evidence="2 3" key="1">
    <citation type="journal article" date="2016" name="Nat. Commun.">
        <title>Thousands of microbial genomes shed light on interconnected biogeochemical processes in an aquifer system.</title>
        <authorList>
            <person name="Anantharaman K."/>
            <person name="Brown C.T."/>
            <person name="Hug L.A."/>
            <person name="Sharon I."/>
            <person name="Castelle C.J."/>
            <person name="Probst A.J."/>
            <person name="Thomas B.C."/>
            <person name="Singh A."/>
            <person name="Wilkins M.J."/>
            <person name="Karaoz U."/>
            <person name="Brodie E.L."/>
            <person name="Williams K.H."/>
            <person name="Hubbard S.S."/>
            <person name="Banfield J.F."/>
        </authorList>
    </citation>
    <scope>NUCLEOTIDE SEQUENCE [LARGE SCALE GENOMIC DNA]</scope>
</reference>
<keyword evidence="1" id="KW-0812">Transmembrane</keyword>
<organism evidence="2 3">
    <name type="scientific">Candidatus Yanofskybacteria bacterium RIFCSPHIGHO2_02_FULL_39_10</name>
    <dbReference type="NCBI Taxonomy" id="1802674"/>
    <lineage>
        <taxon>Bacteria</taxon>
        <taxon>Candidatus Yanofskyibacteriota</taxon>
    </lineage>
</organism>
<keyword evidence="1" id="KW-1133">Transmembrane helix</keyword>
<dbReference type="AlphaFoldDB" id="A0A1F8F6E3"/>
<dbReference type="EMBL" id="MGJO01000063">
    <property type="protein sequence ID" value="OGN07826.1"/>
    <property type="molecule type" value="Genomic_DNA"/>
</dbReference>
<comment type="caution">
    <text evidence="2">The sequence shown here is derived from an EMBL/GenBank/DDBJ whole genome shotgun (WGS) entry which is preliminary data.</text>
</comment>
<feature type="transmembrane region" description="Helical" evidence="1">
    <location>
        <begin position="49"/>
        <end position="66"/>
    </location>
</feature>
<sequence length="69" mass="7340">MPASVPIESSTPSTLVQKSEDSSLKELVASEDSGIFSASIFKSVGSKSFWLLGIMVLAVVFSLGKFKKN</sequence>
<accession>A0A1F8F6E3</accession>
<evidence type="ECO:0000256" key="1">
    <source>
        <dbReference type="SAM" id="Phobius"/>
    </source>
</evidence>
<dbReference type="Proteomes" id="UP000178908">
    <property type="component" value="Unassembled WGS sequence"/>
</dbReference>
<gene>
    <name evidence="2" type="ORF">A3C61_00130</name>
</gene>
<evidence type="ECO:0000313" key="2">
    <source>
        <dbReference type="EMBL" id="OGN07826.1"/>
    </source>
</evidence>
<protein>
    <submittedName>
        <fullName evidence="2">Uncharacterized protein</fullName>
    </submittedName>
</protein>
<keyword evidence="1" id="KW-0472">Membrane</keyword>
<name>A0A1F8F6E3_9BACT</name>
<proteinExistence type="predicted"/>
<evidence type="ECO:0000313" key="3">
    <source>
        <dbReference type="Proteomes" id="UP000178908"/>
    </source>
</evidence>